<protein>
    <submittedName>
        <fullName evidence="1">Uncharacterized protein</fullName>
    </submittedName>
</protein>
<accession>A0ABS1K2R2</accession>
<organism evidence="1 2">
    <name type="scientific">Sinomonas cellulolyticus</name>
    <dbReference type="NCBI Taxonomy" id="2801916"/>
    <lineage>
        <taxon>Bacteria</taxon>
        <taxon>Bacillati</taxon>
        <taxon>Actinomycetota</taxon>
        <taxon>Actinomycetes</taxon>
        <taxon>Micrococcales</taxon>
        <taxon>Micrococcaceae</taxon>
        <taxon>Sinomonas</taxon>
    </lineage>
</organism>
<evidence type="ECO:0000313" key="1">
    <source>
        <dbReference type="EMBL" id="MBL0705820.1"/>
    </source>
</evidence>
<proteinExistence type="predicted"/>
<dbReference type="RefSeq" id="WP_189692372.1">
    <property type="nucleotide sequence ID" value="NZ_BNCM01000002.1"/>
</dbReference>
<reference evidence="1 2" key="1">
    <citation type="submission" date="2021-01" db="EMBL/GenBank/DDBJ databases">
        <title>Genome public.</title>
        <authorList>
            <person name="Liu C."/>
            <person name="Sun Q."/>
        </authorList>
    </citation>
    <scope>NUCLEOTIDE SEQUENCE [LARGE SCALE GENOMIC DNA]</scope>
    <source>
        <strain evidence="1 2">JC656</strain>
    </source>
</reference>
<dbReference type="EMBL" id="JAERRC010000024">
    <property type="protein sequence ID" value="MBL0705820.1"/>
    <property type="molecule type" value="Genomic_DNA"/>
</dbReference>
<sequence>MVVLSVAVTATPLGVVDVVPDDALLRAMPRVALADPLIADAALANIPDAALADIPGAVVAHLAVVANLTADCTALADVLPLSNAIITGFPTVGLAVVGVPVVGVVPIGIQLIGLPALLGNARTIVVESLGLLLGLLAQPCGLSLRPCSVGLSPSSARLSLLAVRLPLTDFDFPGLCLGAQLFGLNTLLLAPALGPPA</sequence>
<comment type="caution">
    <text evidence="1">The sequence shown here is derived from an EMBL/GenBank/DDBJ whole genome shotgun (WGS) entry which is preliminary data.</text>
</comment>
<name>A0ABS1K2R2_9MICC</name>
<evidence type="ECO:0000313" key="2">
    <source>
        <dbReference type="Proteomes" id="UP000639051"/>
    </source>
</evidence>
<dbReference type="Proteomes" id="UP000639051">
    <property type="component" value="Unassembled WGS sequence"/>
</dbReference>
<gene>
    <name evidence="1" type="ORF">JJE72_09900</name>
</gene>
<keyword evidence="2" id="KW-1185">Reference proteome</keyword>